<dbReference type="OrthoDB" id="269227at2759"/>
<dbReference type="InterPro" id="IPR003953">
    <property type="entry name" value="FAD-dep_OxRdtase_2_FAD-bd"/>
</dbReference>
<comment type="catalytic activity">
    <reaction evidence="1 12">
        <text>a long-chain primary fatty alcohol + O2 = a long-chain fatty aldehyde + H2O2</text>
        <dbReference type="Rhea" id="RHEA:22756"/>
        <dbReference type="ChEBI" id="CHEBI:15379"/>
        <dbReference type="ChEBI" id="CHEBI:16240"/>
        <dbReference type="ChEBI" id="CHEBI:17176"/>
        <dbReference type="ChEBI" id="CHEBI:77396"/>
        <dbReference type="EC" id="1.1.3.20"/>
    </reaction>
</comment>
<evidence type="ECO:0000256" key="7">
    <source>
        <dbReference type="ARBA" id="ARBA00022692"/>
    </source>
</evidence>
<evidence type="ECO:0000256" key="10">
    <source>
        <dbReference type="ARBA" id="ARBA00023002"/>
    </source>
</evidence>
<evidence type="ECO:0000256" key="11">
    <source>
        <dbReference type="ARBA" id="ARBA00023136"/>
    </source>
</evidence>
<dbReference type="SUPFAM" id="SSF51905">
    <property type="entry name" value="FAD/NAD(P)-binding domain"/>
    <property type="match status" value="1"/>
</dbReference>
<reference evidence="18" key="1">
    <citation type="submission" date="2022-10" db="EMBL/GenBank/DDBJ databases">
        <title>Tapping the CABI collections for fungal endophytes: first genome assemblies for Collariella, Neodidymelliopsis, Ascochyta clinopodiicola, Didymella pomorum, Didymosphaeria variabile, Neocosmospora piperis and Neocucurbitaria cava.</title>
        <authorList>
            <person name="Hill R."/>
        </authorList>
    </citation>
    <scope>NUCLEOTIDE SEQUENCE</scope>
    <source>
        <strain evidence="18">IMI 356814</strain>
    </source>
</reference>
<organism evidence="18 19">
    <name type="scientific">Neocucurbitaria cava</name>
    <dbReference type="NCBI Taxonomy" id="798079"/>
    <lineage>
        <taxon>Eukaryota</taxon>
        <taxon>Fungi</taxon>
        <taxon>Dikarya</taxon>
        <taxon>Ascomycota</taxon>
        <taxon>Pezizomycotina</taxon>
        <taxon>Dothideomycetes</taxon>
        <taxon>Pleosporomycetidae</taxon>
        <taxon>Pleosporales</taxon>
        <taxon>Pleosporineae</taxon>
        <taxon>Cucurbitariaceae</taxon>
        <taxon>Neocucurbitaria</taxon>
    </lineage>
</organism>
<dbReference type="GO" id="GO:0046577">
    <property type="term" value="F:long-chain-alcohol oxidase activity"/>
    <property type="evidence" value="ECO:0007669"/>
    <property type="project" value="UniProtKB-EC"/>
</dbReference>
<feature type="domain" description="Glucose-methanol-choline oxidoreductase N-terminal" evidence="15">
    <location>
        <begin position="273"/>
        <end position="498"/>
    </location>
</feature>
<keyword evidence="10 12" id="KW-0560">Oxidoreductase</keyword>
<comment type="similarity">
    <text evidence="4 12">Belongs to the GMC oxidoreductase family.</text>
</comment>
<dbReference type="PANTHER" id="PTHR46056">
    <property type="entry name" value="LONG-CHAIN-ALCOHOL OXIDASE"/>
    <property type="match status" value="1"/>
</dbReference>
<keyword evidence="11" id="KW-0472">Membrane</keyword>
<dbReference type="InterPro" id="IPR007867">
    <property type="entry name" value="GMC_OxRtase_C"/>
</dbReference>
<evidence type="ECO:0000259" key="15">
    <source>
        <dbReference type="Pfam" id="PF00732"/>
    </source>
</evidence>
<dbReference type="GO" id="GO:0016020">
    <property type="term" value="C:membrane"/>
    <property type="evidence" value="ECO:0007669"/>
    <property type="project" value="UniProtKB-SubCell"/>
</dbReference>
<accession>A0A9W8YEH2</accession>
<dbReference type="InterPro" id="IPR036188">
    <property type="entry name" value="FAD/NAD-bd_sf"/>
</dbReference>
<dbReference type="Pfam" id="PF00890">
    <property type="entry name" value="FAD_binding_2"/>
    <property type="match status" value="1"/>
</dbReference>
<keyword evidence="7" id="KW-0812">Transmembrane</keyword>
<proteinExistence type="inferred from homology"/>
<dbReference type="Proteomes" id="UP001140560">
    <property type="component" value="Unassembled WGS sequence"/>
</dbReference>
<evidence type="ECO:0000313" key="18">
    <source>
        <dbReference type="EMBL" id="KAJ4373120.1"/>
    </source>
</evidence>
<evidence type="ECO:0000259" key="16">
    <source>
        <dbReference type="Pfam" id="PF00890"/>
    </source>
</evidence>
<keyword evidence="6" id="KW-0285">Flavoprotein</keyword>
<dbReference type="PANTHER" id="PTHR46056:SF12">
    <property type="entry name" value="LONG-CHAIN-ALCOHOL OXIDASE"/>
    <property type="match status" value="1"/>
</dbReference>
<evidence type="ECO:0000256" key="3">
    <source>
        <dbReference type="ARBA" id="ARBA00004370"/>
    </source>
</evidence>
<gene>
    <name evidence="18" type="ORF">N0V83_003411</name>
</gene>
<keyword evidence="9" id="KW-1133">Transmembrane helix</keyword>
<name>A0A9W8YEH2_9PLEO</name>
<sequence>MADLPTEPVSPKATPLPPLPSEDPLTPAQWKTLLAITDAVIPAIKPMSTANVRYDIAVADSEYLTAVSKLRGLTPENDPDAEAAAKELLEDYASKDPAFKLELSRLFGMYMPQDQRQGLLMVLNVLNTRVGSLALTGYLTPISEQPAHIRESILQSWANARLGTLRQLHRSLTVLAKQTWIKCTPSLRRVLGVPRVPVGMKPGKGYDYEFIQMPPGEKPEVIETDVVIVGSGCGGAVSAKNLAEAGHKVLVAEKAYHFTPDHFPMTEANGWNHLFMNGAFVSSDDGSVSVVAGQAWGGGGTVNWSASLQTQGYVRREWAAKGLPFFTSAEFQGSLDRVCGRMGVSTEFIKQNRSNQILLEGARKLGWSHKPVPQNTGGAQHACGHCTFGCGSCEKQGPVVSYLPDAARAGAKFIEGFHAERIVFSNKGRKKVATGVFGTWASRDINGGVAGSPLTRRKVLIKAKRVIVSGGSMQSPLLLLRSGLKNPQIGRNLYVHPVTVLGGIHEEEIKPWEGAILTSVVGEYENLDGKGHGVKLEATNMIPSSWLIWMDWKNGLQYKLDAARMKHMAGYISICRDRDTGRVYPDPVDGRVRFQYSTSKFDKKHIMEGLLALAKIQFIEGASEIFTVMPGMPPFLRDESAPAGSGINDEKFQAWLDEIRARGFRMPEFGFVSAHQMGSNRMSAVEKDGVVDPEGKVWGTEGLYVADASIFPSASGVNPMVTNMAISDWISRGIARGLEERPRL</sequence>
<feature type="active site" description="Proton acceptor" evidence="13">
    <location>
        <position position="675"/>
    </location>
</feature>
<evidence type="ECO:0000313" key="19">
    <source>
        <dbReference type="Proteomes" id="UP001140560"/>
    </source>
</evidence>
<evidence type="ECO:0000256" key="6">
    <source>
        <dbReference type="ARBA" id="ARBA00022630"/>
    </source>
</evidence>
<comment type="function">
    <text evidence="2">Long-chain fatty alcohol oxidase involved in the omega-oxidation pathway of lipid degradation.</text>
</comment>
<evidence type="ECO:0000256" key="14">
    <source>
        <dbReference type="SAM" id="MobiDB-lite"/>
    </source>
</evidence>
<dbReference type="InterPro" id="IPR000172">
    <property type="entry name" value="GMC_OxRdtase_N"/>
</dbReference>
<protein>
    <recommendedName>
        <fullName evidence="5 12">Long-chain-alcohol oxidase</fullName>
        <ecNumber evidence="5 12">1.1.3.20</ecNumber>
    </recommendedName>
</protein>
<dbReference type="Pfam" id="PF05199">
    <property type="entry name" value="GMC_oxred_C"/>
    <property type="match status" value="1"/>
</dbReference>
<dbReference type="InterPro" id="IPR012400">
    <property type="entry name" value="Long_Oxdase"/>
</dbReference>
<dbReference type="EC" id="1.1.3.20" evidence="5 12"/>
<evidence type="ECO:0000256" key="9">
    <source>
        <dbReference type="ARBA" id="ARBA00022989"/>
    </source>
</evidence>
<evidence type="ECO:0000256" key="8">
    <source>
        <dbReference type="ARBA" id="ARBA00022827"/>
    </source>
</evidence>
<dbReference type="EMBL" id="JAPEUY010000005">
    <property type="protein sequence ID" value="KAJ4373120.1"/>
    <property type="molecule type" value="Genomic_DNA"/>
</dbReference>
<evidence type="ECO:0000259" key="17">
    <source>
        <dbReference type="Pfam" id="PF05199"/>
    </source>
</evidence>
<keyword evidence="19" id="KW-1185">Reference proteome</keyword>
<dbReference type="AlphaFoldDB" id="A0A9W8YEH2"/>
<evidence type="ECO:0000256" key="4">
    <source>
        <dbReference type="ARBA" id="ARBA00010790"/>
    </source>
</evidence>
<keyword evidence="8" id="KW-0274">FAD</keyword>
<dbReference type="PIRSF" id="PIRSF028937">
    <property type="entry name" value="Lg_Ch_AO"/>
    <property type="match status" value="1"/>
</dbReference>
<dbReference type="Pfam" id="PF00732">
    <property type="entry name" value="GMC_oxred_N"/>
    <property type="match status" value="1"/>
</dbReference>
<feature type="domain" description="Glucose-methanol-choline oxidoreductase C-terminal" evidence="17">
    <location>
        <begin position="590"/>
        <end position="726"/>
    </location>
</feature>
<feature type="region of interest" description="Disordered" evidence="14">
    <location>
        <begin position="1"/>
        <end position="24"/>
    </location>
</feature>
<evidence type="ECO:0000256" key="1">
    <source>
        <dbReference type="ARBA" id="ARBA00000920"/>
    </source>
</evidence>
<evidence type="ECO:0000256" key="2">
    <source>
        <dbReference type="ARBA" id="ARBA00003842"/>
    </source>
</evidence>
<dbReference type="Gene3D" id="3.50.50.60">
    <property type="entry name" value="FAD/NAD(P)-binding domain"/>
    <property type="match status" value="2"/>
</dbReference>
<evidence type="ECO:0000256" key="5">
    <source>
        <dbReference type="ARBA" id="ARBA00013125"/>
    </source>
</evidence>
<comment type="caution">
    <text evidence="18">The sequence shown here is derived from an EMBL/GenBank/DDBJ whole genome shotgun (WGS) entry which is preliminary data.</text>
</comment>
<feature type="domain" description="FAD-dependent oxidoreductase 2 FAD-binding" evidence="16">
    <location>
        <begin position="225"/>
        <end position="257"/>
    </location>
</feature>
<dbReference type="GO" id="GO:0050660">
    <property type="term" value="F:flavin adenine dinucleotide binding"/>
    <property type="evidence" value="ECO:0007669"/>
    <property type="project" value="InterPro"/>
</dbReference>
<evidence type="ECO:0000256" key="12">
    <source>
        <dbReference type="PIRNR" id="PIRNR028937"/>
    </source>
</evidence>
<evidence type="ECO:0000256" key="13">
    <source>
        <dbReference type="PIRSR" id="PIRSR028937-1"/>
    </source>
</evidence>
<comment type="subcellular location">
    <subcellularLocation>
        <location evidence="3">Membrane</location>
    </subcellularLocation>
</comment>